<evidence type="ECO:0000256" key="2">
    <source>
        <dbReference type="ARBA" id="ARBA00023125"/>
    </source>
</evidence>
<evidence type="ECO:0000313" key="5">
    <source>
        <dbReference type="Proteomes" id="UP000031668"/>
    </source>
</evidence>
<evidence type="ECO:0000256" key="1">
    <source>
        <dbReference type="ARBA" id="ARBA00009251"/>
    </source>
</evidence>
<dbReference type="Gene3D" id="3.30.2450.30">
    <property type="match status" value="1"/>
</dbReference>
<accession>A0A0C2MG05</accession>
<dbReference type="GO" id="GO:0032422">
    <property type="term" value="F:purine-rich negative regulatory element binding"/>
    <property type="evidence" value="ECO:0007669"/>
    <property type="project" value="InterPro"/>
</dbReference>
<dbReference type="AlphaFoldDB" id="A0A0C2MG05"/>
<name>A0A0C2MG05_THEKT</name>
<reference evidence="4 5" key="1">
    <citation type="journal article" date="2014" name="Genome Biol. Evol.">
        <title>The genome of the myxosporean Thelohanellus kitauei shows adaptations to nutrient acquisition within its fish host.</title>
        <authorList>
            <person name="Yang Y."/>
            <person name="Xiong J."/>
            <person name="Zhou Z."/>
            <person name="Huo F."/>
            <person name="Miao W."/>
            <person name="Ran C."/>
            <person name="Liu Y."/>
            <person name="Zhang J."/>
            <person name="Feng J."/>
            <person name="Wang M."/>
            <person name="Wang M."/>
            <person name="Wang L."/>
            <person name="Yao B."/>
        </authorList>
    </citation>
    <scope>NUCLEOTIDE SEQUENCE [LARGE SCALE GENOMIC DNA]</scope>
    <source>
        <strain evidence="4">Wuqing</strain>
    </source>
</reference>
<dbReference type="GO" id="GO:0000977">
    <property type="term" value="F:RNA polymerase II transcription regulatory region sequence-specific DNA binding"/>
    <property type="evidence" value="ECO:0007669"/>
    <property type="project" value="InterPro"/>
</dbReference>
<proteinExistence type="inferred from homology"/>
<dbReference type="GO" id="GO:0000981">
    <property type="term" value="F:DNA-binding transcription factor activity, RNA polymerase II-specific"/>
    <property type="evidence" value="ECO:0007669"/>
    <property type="project" value="TreeGrafter"/>
</dbReference>
<dbReference type="OrthoDB" id="6022343at2759"/>
<evidence type="ECO:0000313" key="4">
    <source>
        <dbReference type="EMBL" id="KII63309.1"/>
    </source>
</evidence>
<evidence type="ECO:0000256" key="3">
    <source>
        <dbReference type="SAM" id="MobiDB-lite"/>
    </source>
</evidence>
<feature type="region of interest" description="Disordered" evidence="3">
    <location>
        <begin position="1"/>
        <end position="20"/>
    </location>
</feature>
<keyword evidence="5" id="KW-1185">Reference proteome</keyword>
<protein>
    <submittedName>
        <fullName evidence="4">Uncharacterized protein</fullName>
    </submittedName>
</protein>
<dbReference type="Pfam" id="PF04845">
    <property type="entry name" value="PurA"/>
    <property type="match status" value="1"/>
</dbReference>
<comment type="caution">
    <text evidence="4">The sequence shown here is derived from an EMBL/GenBank/DDBJ whole genome shotgun (WGS) entry which is preliminary data.</text>
</comment>
<dbReference type="PANTHER" id="PTHR12611:SF0">
    <property type="entry name" value="PURINE-RICH BINDING PROTEIN-ALPHA, ISOFORM B"/>
    <property type="match status" value="1"/>
</dbReference>
<gene>
    <name evidence="4" type="ORF">RF11_00212</name>
</gene>
<dbReference type="InterPro" id="IPR006628">
    <property type="entry name" value="PUR-bd_fam"/>
</dbReference>
<organism evidence="4 5">
    <name type="scientific">Thelohanellus kitauei</name>
    <name type="common">Myxosporean</name>
    <dbReference type="NCBI Taxonomy" id="669202"/>
    <lineage>
        <taxon>Eukaryota</taxon>
        <taxon>Metazoa</taxon>
        <taxon>Cnidaria</taxon>
        <taxon>Myxozoa</taxon>
        <taxon>Myxosporea</taxon>
        <taxon>Bivalvulida</taxon>
        <taxon>Platysporina</taxon>
        <taxon>Myxobolidae</taxon>
        <taxon>Thelohanellus</taxon>
    </lineage>
</organism>
<dbReference type="Gene3D" id="3.10.450.700">
    <property type="match status" value="1"/>
</dbReference>
<sequence length="308" mass="35664">MTEQTQVAQVENKPYQPKSEDLAKKQITIPGIGDYHLFMKQNKESRFFSITELKESARKNRIIVPMDYCEQFLSKLNQILEFGIQYQSKAPTKTAHEDSRFAFTVSMHTEAGRRYYFDVIDKDSVLNLKLSYIVDERRDSIIVDLASLVYFVEVIQTFMKDFPSLTGKDDFHPHRNRRLSGRTSSTRRGPRFNNRGFYRDSAPPSVRPRQSHNFRPNFEESDERKKSHALKVCSDPAPCQFTHNAKKYMFEIVEGDNTFMRITEVIGESRKSTLHVPIDCLNKVQSVLAEMNDRFSAVRSADPTAPKS</sequence>
<comment type="similarity">
    <text evidence="1">Belongs to the PUR DNA-binding protein family.</text>
</comment>
<dbReference type="PANTHER" id="PTHR12611">
    <property type="entry name" value="PUR-TRANSCRIPTIONAL ACTIVATOR"/>
    <property type="match status" value="1"/>
</dbReference>
<dbReference type="EMBL" id="JWZT01004732">
    <property type="protein sequence ID" value="KII63309.1"/>
    <property type="molecule type" value="Genomic_DNA"/>
</dbReference>
<dbReference type="GO" id="GO:0005634">
    <property type="term" value="C:nucleus"/>
    <property type="evidence" value="ECO:0007669"/>
    <property type="project" value="TreeGrafter"/>
</dbReference>
<feature type="region of interest" description="Disordered" evidence="3">
    <location>
        <begin position="170"/>
        <end position="223"/>
    </location>
</feature>
<keyword evidence="2" id="KW-0238">DNA-binding</keyword>
<dbReference type="Proteomes" id="UP000031668">
    <property type="component" value="Unassembled WGS sequence"/>
</dbReference>